<sequence length="250" mass="27715">MSMAPPRVDDVVPKPLDKRIGGTRKSGVEGLRQSPEVVLDVRHIQVTMKSLIPDIPRCVPNDPQTHALERLHPPHIRVRQVAPSGTRIAEDRPEQLLVQRSSIMELVLASHTTHLASTASRAGQEKERQLDIVVIHIAMDGNIGDAGRKQFGGINTKQVEAFVEASTSSGEMCNKGPLDMFLFSTGVTSHLRQETNRPLQVLHKSNRMYMSKNLKEDLTEGDKLNAIKAYRQNNNLIMIKTNSLGVKDAP</sequence>
<name>A0A7R9D705_TIMCR</name>
<feature type="compositionally biased region" description="Basic and acidic residues" evidence="1">
    <location>
        <begin position="7"/>
        <end position="20"/>
    </location>
</feature>
<proteinExistence type="predicted"/>
<evidence type="ECO:0000256" key="1">
    <source>
        <dbReference type="SAM" id="MobiDB-lite"/>
    </source>
</evidence>
<dbReference type="EMBL" id="OC321033">
    <property type="protein sequence ID" value="CAD7409300.1"/>
    <property type="molecule type" value="Genomic_DNA"/>
</dbReference>
<evidence type="ECO:0000313" key="2">
    <source>
        <dbReference type="EMBL" id="CAD7409300.1"/>
    </source>
</evidence>
<protein>
    <submittedName>
        <fullName evidence="2">Uncharacterized protein</fullName>
    </submittedName>
</protein>
<accession>A0A7R9D705</accession>
<dbReference type="AlphaFoldDB" id="A0A7R9D705"/>
<reference evidence="2" key="1">
    <citation type="submission" date="2020-11" db="EMBL/GenBank/DDBJ databases">
        <authorList>
            <person name="Tran Van P."/>
        </authorList>
    </citation>
    <scope>NUCLEOTIDE SEQUENCE</scope>
</reference>
<organism evidence="2">
    <name type="scientific">Timema cristinae</name>
    <name type="common">Walking stick</name>
    <dbReference type="NCBI Taxonomy" id="61476"/>
    <lineage>
        <taxon>Eukaryota</taxon>
        <taxon>Metazoa</taxon>
        <taxon>Ecdysozoa</taxon>
        <taxon>Arthropoda</taxon>
        <taxon>Hexapoda</taxon>
        <taxon>Insecta</taxon>
        <taxon>Pterygota</taxon>
        <taxon>Neoptera</taxon>
        <taxon>Polyneoptera</taxon>
        <taxon>Phasmatodea</taxon>
        <taxon>Timematodea</taxon>
        <taxon>Timematoidea</taxon>
        <taxon>Timematidae</taxon>
        <taxon>Timema</taxon>
    </lineage>
</organism>
<gene>
    <name evidence="2" type="ORF">TCEB3V08_LOCUS9950</name>
</gene>
<feature type="region of interest" description="Disordered" evidence="1">
    <location>
        <begin position="1"/>
        <end position="28"/>
    </location>
</feature>